<dbReference type="PRINTS" id="PR00046">
    <property type="entry name" value="SIGMA70FCT"/>
</dbReference>
<protein>
    <recommendedName>
        <fullName evidence="7">RNA polymerase sigma factor</fullName>
    </recommendedName>
</protein>
<evidence type="ECO:0000259" key="8">
    <source>
        <dbReference type="PROSITE" id="PS50943"/>
    </source>
</evidence>
<dbReference type="CDD" id="cd06171">
    <property type="entry name" value="Sigma70_r4"/>
    <property type="match status" value="1"/>
</dbReference>
<keyword evidence="4 7" id="KW-0731">Sigma factor</keyword>
<dbReference type="GO" id="GO:0006352">
    <property type="term" value="P:DNA-templated transcription initiation"/>
    <property type="evidence" value="ECO:0007669"/>
    <property type="project" value="InterPro"/>
</dbReference>
<dbReference type="PROSITE" id="PS50943">
    <property type="entry name" value="HTH_CROC1"/>
    <property type="match status" value="1"/>
</dbReference>
<name>A0A140LD46_9FIRM</name>
<dbReference type="GO" id="GO:0016987">
    <property type="term" value="F:sigma factor activity"/>
    <property type="evidence" value="ECO:0007669"/>
    <property type="project" value="UniProtKB-KW"/>
</dbReference>
<evidence type="ECO:0000256" key="5">
    <source>
        <dbReference type="ARBA" id="ARBA00023125"/>
    </source>
</evidence>
<dbReference type="OrthoDB" id="9809557at2"/>
<dbReference type="InterPro" id="IPR014284">
    <property type="entry name" value="RNA_pol_sigma-70_dom"/>
</dbReference>
<dbReference type="AlphaFoldDB" id="A0A140LD46"/>
<dbReference type="InterPro" id="IPR014200">
    <property type="entry name" value="RNA_pol_sigma-E"/>
</dbReference>
<evidence type="ECO:0000313" key="9">
    <source>
        <dbReference type="EMBL" id="KXG78471.1"/>
    </source>
</evidence>
<comment type="function">
    <text evidence="7">Sigma factors are initiation factors that promote the attachment of RNA polymerase to specific initiation sites and are then released.</text>
</comment>
<comment type="caution">
    <text evidence="9">The sequence shown here is derived from an EMBL/GenBank/DDBJ whole genome shotgun (WGS) entry which is preliminary data.</text>
</comment>
<dbReference type="STRING" id="520764.AN618_02260"/>
<dbReference type="InterPro" id="IPR000943">
    <property type="entry name" value="RNA_pol_sigma70"/>
</dbReference>
<keyword evidence="3 7" id="KW-0805">Transcription regulation</keyword>
<evidence type="ECO:0000256" key="4">
    <source>
        <dbReference type="ARBA" id="ARBA00023082"/>
    </source>
</evidence>
<reference evidence="9 10" key="1">
    <citation type="submission" date="2015-12" db="EMBL/GenBank/DDBJ databases">
        <title>Draft genome sequnece of Fervidicola ferrireducens strain Y170.</title>
        <authorList>
            <person name="Patel B.K."/>
        </authorList>
    </citation>
    <scope>NUCLEOTIDE SEQUENCE [LARGE SCALE GENOMIC DNA]</scope>
    <source>
        <strain evidence="9 10">Y170</strain>
    </source>
</reference>
<comment type="similarity">
    <text evidence="1 7">Belongs to the sigma-70 factor family.</text>
</comment>
<dbReference type="Pfam" id="PF04542">
    <property type="entry name" value="Sigma70_r2"/>
    <property type="match status" value="1"/>
</dbReference>
<dbReference type="NCBIfam" id="NF006158">
    <property type="entry name" value="PRK08301.1"/>
    <property type="match status" value="1"/>
</dbReference>
<keyword evidence="10" id="KW-1185">Reference proteome</keyword>
<evidence type="ECO:0000256" key="6">
    <source>
        <dbReference type="ARBA" id="ARBA00023163"/>
    </source>
</evidence>
<dbReference type="GO" id="GO:0030435">
    <property type="term" value="P:sporulation resulting in formation of a cellular spore"/>
    <property type="evidence" value="ECO:0007669"/>
    <property type="project" value="UniProtKB-KW"/>
</dbReference>
<dbReference type="Pfam" id="PF04545">
    <property type="entry name" value="Sigma70_r4"/>
    <property type="match status" value="1"/>
</dbReference>
<dbReference type="GO" id="GO:0003677">
    <property type="term" value="F:DNA binding"/>
    <property type="evidence" value="ECO:0007669"/>
    <property type="project" value="UniProtKB-KW"/>
</dbReference>
<organism evidence="9 10">
    <name type="scientific">Fervidicola ferrireducens</name>
    <dbReference type="NCBI Taxonomy" id="520764"/>
    <lineage>
        <taxon>Bacteria</taxon>
        <taxon>Bacillati</taxon>
        <taxon>Bacillota</taxon>
        <taxon>Clostridia</taxon>
        <taxon>Thermosediminibacterales</taxon>
        <taxon>Thermosediminibacteraceae</taxon>
        <taxon>Fervidicola</taxon>
    </lineage>
</organism>
<dbReference type="SUPFAM" id="SSF88659">
    <property type="entry name" value="Sigma3 and sigma4 domains of RNA polymerase sigma factors"/>
    <property type="match status" value="1"/>
</dbReference>
<dbReference type="PIRSF" id="PIRSF000770">
    <property type="entry name" value="RNA_pol_sigma-SigE/K"/>
    <property type="match status" value="1"/>
</dbReference>
<dbReference type="NCBIfam" id="TIGR02937">
    <property type="entry name" value="sigma70-ECF"/>
    <property type="match status" value="1"/>
</dbReference>
<dbReference type="NCBIfam" id="TIGR02835">
    <property type="entry name" value="spore_sigmaE"/>
    <property type="match status" value="1"/>
</dbReference>
<dbReference type="NCBIfam" id="NF004471">
    <property type="entry name" value="PRK05803.1"/>
    <property type="match status" value="1"/>
</dbReference>
<dbReference type="InterPro" id="IPR050813">
    <property type="entry name" value="Sigma-70_Factor"/>
</dbReference>
<evidence type="ECO:0000256" key="1">
    <source>
        <dbReference type="ARBA" id="ARBA00007788"/>
    </source>
</evidence>
<evidence type="ECO:0000256" key="3">
    <source>
        <dbReference type="ARBA" id="ARBA00023015"/>
    </source>
</evidence>
<dbReference type="FunCoup" id="A0A140LD46">
    <property type="interactions" value="8"/>
</dbReference>
<dbReference type="FunFam" id="1.20.120.1810:FF:000003">
    <property type="entry name" value="RNA polymerase sigma factor"/>
    <property type="match status" value="1"/>
</dbReference>
<evidence type="ECO:0000313" key="10">
    <source>
        <dbReference type="Proteomes" id="UP000070427"/>
    </source>
</evidence>
<dbReference type="InterPro" id="IPR013325">
    <property type="entry name" value="RNA_pol_sigma_r2"/>
</dbReference>
<proteinExistence type="inferred from homology"/>
<keyword evidence="6 7" id="KW-0804">Transcription</keyword>
<dbReference type="EMBL" id="LOED01000002">
    <property type="protein sequence ID" value="KXG78471.1"/>
    <property type="molecule type" value="Genomic_DNA"/>
</dbReference>
<sequence length="239" mass="27643">MWGKFSFKVMIIKILQKLGILEKRVIYYIGGSETLPPPLSSEEEAILLSKLERGDESVKNVLIERNLRLVVYIARKFENTGAGIEDLISIGTIGLIKAINTFDPRKKIKLATYASRCIENEILMYLRRNNKNRSEVSFDEPLNVDWDGNELLLSDILGTDSDMIYRCIEEEVEKELLDAAIKRLSKRERCIMELRFGLNDGKEKTQKEVAELLGISQSYISRLEKRIIKRLKKEIIRMM</sequence>
<dbReference type="RefSeq" id="WP_066351045.1">
    <property type="nucleotide sequence ID" value="NZ_LOED01000002.1"/>
</dbReference>
<dbReference type="SUPFAM" id="SSF88946">
    <property type="entry name" value="Sigma2 domain of RNA polymerase sigma factors"/>
    <property type="match status" value="1"/>
</dbReference>
<evidence type="ECO:0000256" key="7">
    <source>
        <dbReference type="RuleBase" id="RU362124"/>
    </source>
</evidence>
<dbReference type="PATRIC" id="fig|520764.3.peg.244"/>
<dbReference type="PANTHER" id="PTHR30376">
    <property type="entry name" value="SIGMA FACTOR RPOH HEAT SHOCK RELATED"/>
    <property type="match status" value="1"/>
</dbReference>
<dbReference type="Proteomes" id="UP000070427">
    <property type="component" value="Unassembled WGS sequence"/>
</dbReference>
<dbReference type="PANTHER" id="PTHR30376:SF3">
    <property type="entry name" value="RNA POLYMERASE SIGMA FACTOR RPOH"/>
    <property type="match status" value="1"/>
</dbReference>
<dbReference type="InParanoid" id="A0A140LD46"/>
<evidence type="ECO:0000256" key="2">
    <source>
        <dbReference type="ARBA" id="ARBA00022969"/>
    </source>
</evidence>
<gene>
    <name evidence="9" type="primary">sigE</name>
    <name evidence="9" type="ORF">AN618_02260</name>
</gene>
<dbReference type="InterPro" id="IPR013324">
    <property type="entry name" value="RNA_pol_sigma_r3/r4-like"/>
</dbReference>
<dbReference type="Gene3D" id="1.10.10.10">
    <property type="entry name" value="Winged helix-like DNA-binding domain superfamily/Winged helix DNA-binding domain"/>
    <property type="match status" value="1"/>
</dbReference>
<dbReference type="InterPro" id="IPR036388">
    <property type="entry name" value="WH-like_DNA-bd_sf"/>
</dbReference>
<keyword evidence="5 7" id="KW-0238">DNA-binding</keyword>
<dbReference type="Gene3D" id="1.20.120.1810">
    <property type="match status" value="1"/>
</dbReference>
<dbReference type="PROSITE" id="PS00716">
    <property type="entry name" value="SIGMA70_2"/>
    <property type="match status" value="1"/>
</dbReference>
<feature type="domain" description="HTH cro/C1-type" evidence="8">
    <location>
        <begin position="205"/>
        <end position="225"/>
    </location>
</feature>
<dbReference type="InterPro" id="IPR007627">
    <property type="entry name" value="RNA_pol_sigma70_r2"/>
</dbReference>
<dbReference type="InterPro" id="IPR001387">
    <property type="entry name" value="Cro/C1-type_HTH"/>
</dbReference>
<dbReference type="InterPro" id="IPR007630">
    <property type="entry name" value="RNA_pol_sigma70_r4"/>
</dbReference>
<keyword evidence="2" id="KW-0749">Sporulation</keyword>
<dbReference type="PROSITE" id="PS00715">
    <property type="entry name" value="SIGMA70_1"/>
    <property type="match status" value="1"/>
</dbReference>
<accession>A0A140LD46</accession>